<protein>
    <submittedName>
        <fullName evidence="2">OLC1v1025815C1</fullName>
    </submittedName>
</protein>
<organism evidence="2 3">
    <name type="scientific">Oldenlandia corymbosa var. corymbosa</name>
    <dbReference type="NCBI Taxonomy" id="529605"/>
    <lineage>
        <taxon>Eukaryota</taxon>
        <taxon>Viridiplantae</taxon>
        <taxon>Streptophyta</taxon>
        <taxon>Embryophyta</taxon>
        <taxon>Tracheophyta</taxon>
        <taxon>Spermatophyta</taxon>
        <taxon>Magnoliopsida</taxon>
        <taxon>eudicotyledons</taxon>
        <taxon>Gunneridae</taxon>
        <taxon>Pentapetalae</taxon>
        <taxon>asterids</taxon>
        <taxon>lamiids</taxon>
        <taxon>Gentianales</taxon>
        <taxon>Rubiaceae</taxon>
        <taxon>Rubioideae</taxon>
        <taxon>Spermacoceae</taxon>
        <taxon>Hedyotis-Oldenlandia complex</taxon>
        <taxon>Oldenlandia</taxon>
    </lineage>
</organism>
<proteinExistence type="predicted"/>
<name>A0AAV1C8G8_OLDCO</name>
<feature type="region of interest" description="Disordered" evidence="1">
    <location>
        <begin position="1"/>
        <end position="77"/>
    </location>
</feature>
<evidence type="ECO:0000313" key="2">
    <source>
        <dbReference type="EMBL" id="CAI9090924.1"/>
    </source>
</evidence>
<gene>
    <name evidence="2" type="ORF">OLC1_LOCUS2973</name>
</gene>
<keyword evidence="3" id="KW-1185">Reference proteome</keyword>
<dbReference type="EMBL" id="OX459118">
    <property type="protein sequence ID" value="CAI9090924.1"/>
    <property type="molecule type" value="Genomic_DNA"/>
</dbReference>
<sequence>MEITTTNDSEHQLKTTKSKQQQLNNKGDLRRAAPTMKKRTGREPNTQQADGRETDDRNDTGKETTIVTRADDEQQLQ</sequence>
<evidence type="ECO:0000313" key="3">
    <source>
        <dbReference type="Proteomes" id="UP001161247"/>
    </source>
</evidence>
<feature type="compositionally biased region" description="Basic and acidic residues" evidence="1">
    <location>
        <begin position="50"/>
        <end position="62"/>
    </location>
</feature>
<dbReference type="AlphaFoldDB" id="A0AAV1C8G8"/>
<reference evidence="2" key="1">
    <citation type="submission" date="2023-03" db="EMBL/GenBank/DDBJ databases">
        <authorList>
            <person name="Julca I."/>
        </authorList>
    </citation>
    <scope>NUCLEOTIDE SEQUENCE</scope>
</reference>
<evidence type="ECO:0000256" key="1">
    <source>
        <dbReference type="SAM" id="MobiDB-lite"/>
    </source>
</evidence>
<dbReference type="Proteomes" id="UP001161247">
    <property type="component" value="Chromosome 1"/>
</dbReference>
<accession>A0AAV1C8G8</accession>